<dbReference type="SUPFAM" id="SSF52799">
    <property type="entry name" value="(Phosphotyrosine protein) phosphatases II"/>
    <property type="match status" value="1"/>
</dbReference>
<evidence type="ECO:0000259" key="1">
    <source>
        <dbReference type="PROSITE" id="PS51181"/>
    </source>
</evidence>
<feature type="domain" description="Phosphatase tensin-type" evidence="1">
    <location>
        <begin position="50"/>
        <end position="162"/>
    </location>
</feature>
<dbReference type="Proteomes" id="UP000261340">
    <property type="component" value="Unplaced"/>
</dbReference>
<accession>A0A3Q0SKG1</accession>
<dbReference type="AlphaFoldDB" id="A0A3Q0SKG1"/>
<reference evidence="2" key="2">
    <citation type="submission" date="2025-09" db="UniProtKB">
        <authorList>
            <consortium name="Ensembl"/>
        </authorList>
    </citation>
    <scope>IDENTIFICATION</scope>
</reference>
<dbReference type="InterPro" id="IPR029023">
    <property type="entry name" value="Tensin_phosphatase"/>
</dbReference>
<organism evidence="2 3">
    <name type="scientific">Amphilophus citrinellus</name>
    <name type="common">Midas cichlid</name>
    <name type="synonym">Cichlasoma citrinellum</name>
    <dbReference type="NCBI Taxonomy" id="61819"/>
    <lineage>
        <taxon>Eukaryota</taxon>
        <taxon>Metazoa</taxon>
        <taxon>Chordata</taxon>
        <taxon>Craniata</taxon>
        <taxon>Vertebrata</taxon>
        <taxon>Euteleostomi</taxon>
        <taxon>Actinopterygii</taxon>
        <taxon>Neopterygii</taxon>
        <taxon>Teleostei</taxon>
        <taxon>Neoteleostei</taxon>
        <taxon>Acanthomorphata</taxon>
        <taxon>Ovalentaria</taxon>
        <taxon>Cichlomorphae</taxon>
        <taxon>Cichliformes</taxon>
        <taxon>Cichlidae</taxon>
        <taxon>New World cichlids</taxon>
        <taxon>Cichlasomatinae</taxon>
        <taxon>Heroini</taxon>
        <taxon>Amphilophus</taxon>
    </lineage>
</organism>
<keyword evidence="3" id="KW-1185">Reference proteome</keyword>
<dbReference type="PANTHER" id="PTHR45734:SF1">
    <property type="entry name" value="TENSIN-2"/>
    <property type="match status" value="1"/>
</dbReference>
<dbReference type="PROSITE" id="PS51181">
    <property type="entry name" value="PPASE_TENSIN"/>
    <property type="match status" value="1"/>
</dbReference>
<dbReference type="GO" id="GO:0004725">
    <property type="term" value="F:protein tyrosine phosphatase activity"/>
    <property type="evidence" value="ECO:0007669"/>
    <property type="project" value="TreeGrafter"/>
</dbReference>
<proteinExistence type="predicted"/>
<dbReference type="InterPro" id="IPR029021">
    <property type="entry name" value="Prot-tyrosine_phosphatase-like"/>
</dbReference>
<name>A0A3Q0SKG1_AMPCI</name>
<dbReference type="Ensembl" id="ENSACIT00000021331.1">
    <property type="protein sequence ID" value="ENSACIP00000020790.1"/>
    <property type="gene ID" value="ENSACIG00000016076.1"/>
</dbReference>
<protein>
    <submittedName>
        <fullName evidence="2">Tensin 2a</fullName>
    </submittedName>
</protein>
<evidence type="ECO:0000313" key="3">
    <source>
        <dbReference type="Proteomes" id="UP000261340"/>
    </source>
</evidence>
<dbReference type="PANTHER" id="PTHR45734">
    <property type="entry name" value="TENSIN"/>
    <property type="match status" value="1"/>
</dbReference>
<dbReference type="Gene3D" id="3.90.190.10">
    <property type="entry name" value="Protein tyrosine phosphatase superfamily"/>
    <property type="match status" value="1"/>
</dbReference>
<dbReference type="InterPro" id="IPR051484">
    <property type="entry name" value="Tensin_PTEN_phosphatase"/>
</dbReference>
<sequence length="181" mass="20985">DCICVFQVTSVCIPSTSNDLVSPLHLLVSFPEKKLSHPVCPYFSVDRVMDRVMERNYDFDLTYITERIISVFFPPKLEEQRYRLNLKEVAAMLKSKHQEKFLLLNLSERRHDITRLNPKVHDFGWPDLHAPPLDKICAICKAMENWLNSDPQHVVVLHCKVRLQGPTGGVSQMDITQFPRL</sequence>
<dbReference type="GeneTree" id="ENSGT00940000163886"/>
<reference evidence="2" key="1">
    <citation type="submission" date="2025-08" db="UniProtKB">
        <authorList>
            <consortium name="Ensembl"/>
        </authorList>
    </citation>
    <scope>IDENTIFICATION</scope>
</reference>
<evidence type="ECO:0000313" key="2">
    <source>
        <dbReference type="Ensembl" id="ENSACIP00000020790.1"/>
    </source>
</evidence>
<dbReference type="GO" id="GO:0005925">
    <property type="term" value="C:focal adhesion"/>
    <property type="evidence" value="ECO:0007669"/>
    <property type="project" value="TreeGrafter"/>
</dbReference>